<proteinExistence type="predicted"/>
<evidence type="ECO:0000313" key="1">
    <source>
        <dbReference type="EMBL" id="AKM29157.1"/>
    </source>
</evidence>
<dbReference type="Proteomes" id="UP000035651">
    <property type="component" value="Chromosome"/>
</dbReference>
<evidence type="ECO:0000313" key="2">
    <source>
        <dbReference type="Proteomes" id="UP000035651"/>
    </source>
</evidence>
<dbReference type="AlphaFoldDB" id="A0A0H3WN86"/>
<organism evidence="1 2">
    <name type="scientific">Pandoraea faecigallinarum</name>
    <dbReference type="NCBI Taxonomy" id="656179"/>
    <lineage>
        <taxon>Bacteria</taxon>
        <taxon>Pseudomonadati</taxon>
        <taxon>Pseudomonadota</taxon>
        <taxon>Betaproteobacteria</taxon>
        <taxon>Burkholderiales</taxon>
        <taxon>Burkholderiaceae</taxon>
        <taxon>Pandoraea</taxon>
    </lineage>
</organism>
<dbReference type="EMBL" id="CP011807">
    <property type="protein sequence ID" value="AKM29157.1"/>
    <property type="molecule type" value="Genomic_DNA"/>
</dbReference>
<dbReference type="PATRIC" id="fig|656179.3.peg.443"/>
<dbReference type="KEGG" id="pfg:AB870_02005"/>
<reference evidence="1" key="1">
    <citation type="submission" date="2016-06" db="EMBL/GenBank/DDBJ databases">
        <title>Complete Genome Sequence of Pandoraea faecigallinarum DSM-23572.</title>
        <authorList>
            <person name="Yong D."/>
            <person name="Ee R."/>
            <person name="Lim Y.-L."/>
            <person name="Yin W.-F."/>
            <person name="Chan K.-G."/>
        </authorList>
    </citation>
    <scope>NUCLEOTIDE SEQUENCE</scope>
    <source>
        <strain evidence="1">DSM 23572</strain>
    </source>
</reference>
<sequence>MAENAGSLKDLAPSPPSVGRFAALLHHVNNFALSASALGAASLGAIKETYDHGALSTAHKITLSTATAASLSSLMDLAVAVGKYCNPSSTSAQIQGTSWLASSGKLLGSNHLETYGGKYQSILLGASMMLFLNGAGQIAGRHVTQHELDHVATPAPLGLPSPSETPAAETQDLDALENCIGFVALAYRAFGDATTTAVIDWMNAREAKRNMDVVERRLSFEDAYGTEGKYRLRDPELGIAAAGDSDRDDVSLNAP</sequence>
<keyword evidence="2" id="KW-1185">Reference proteome</keyword>
<protein>
    <submittedName>
        <fullName evidence="1">Uncharacterized protein</fullName>
    </submittedName>
</protein>
<gene>
    <name evidence="1" type="ORF">AB870_02005</name>
</gene>
<accession>A0A0H3WN86</accession>
<name>A0A0H3WN86_9BURK</name>